<dbReference type="GeneID" id="59341006"/>
<proteinExistence type="predicted"/>
<protein>
    <submittedName>
        <fullName evidence="3">Uncharacterized protein</fullName>
    </submittedName>
</protein>
<sequence length="609" mass="67004">MLGSAVQAILCAILCFTLLPSYAAADSGQLPKCLADIRSGKFGDDGITDNNGNPTTNFSNATAITYEKCLEACGAGGHIVAEWSSFSQQLSAWLLPWLALLSQFPFGCRRRWDNLMSICLTFGSPCLAAYSLILTVLNIRWVVRRFSHISYPNKDWAAAVLLSLQHMPLHVRRTVTVDKGDYPLLASLIVLPENNRWWERLEKNLNYADLNTWSIASVSSIAWGIITYALTMVDAFTSISSDVNNNGLGTSGVGSLWLWMIPVIAGYLQLSPRCDLKRVEEVLNDANQLCVVAGPNGVTHASIAIGASAITVQECTEHRTLHADHLATAPVYNYVRIFSFVKVVEAIACAFEAASEQVQKQRTVSGIDWVPLTGGVHEGNRRGTSEQVEQYCSPRSALKRRSHWESGSGVISRFFIAAVAGLTLQWSTIGGSIIIGFYTPTVGLGCRSAAYLLYAVVATLVWVLLVTSGFLAHFAVPHAFRRQRTSHKAAERISIFLRRAAKVLATLNTLWIVLVLLLQFSGFLNRCYCNSDVIGLGKRAYNVMRLLPSDIPGMKAAWMAGILLAVISTVAWWIFLVLIFTPPPRPHRTMTEQQSIDAGRFRIKTEICT</sequence>
<feature type="chain" id="PRO_5034915072" evidence="2">
    <location>
        <begin position="26"/>
        <end position="609"/>
    </location>
</feature>
<evidence type="ECO:0000256" key="1">
    <source>
        <dbReference type="SAM" id="Phobius"/>
    </source>
</evidence>
<organism evidence="3 4">
    <name type="scientific">Mycena indigotica</name>
    <dbReference type="NCBI Taxonomy" id="2126181"/>
    <lineage>
        <taxon>Eukaryota</taxon>
        <taxon>Fungi</taxon>
        <taxon>Dikarya</taxon>
        <taxon>Basidiomycota</taxon>
        <taxon>Agaricomycotina</taxon>
        <taxon>Agaricomycetes</taxon>
        <taxon>Agaricomycetidae</taxon>
        <taxon>Agaricales</taxon>
        <taxon>Marasmiineae</taxon>
        <taxon>Mycenaceae</taxon>
        <taxon>Mycena</taxon>
    </lineage>
</organism>
<feature type="signal peptide" evidence="2">
    <location>
        <begin position="1"/>
        <end position="25"/>
    </location>
</feature>
<name>A0A8H6TGN1_9AGAR</name>
<keyword evidence="4" id="KW-1185">Reference proteome</keyword>
<comment type="caution">
    <text evidence="3">The sequence shown here is derived from an EMBL/GenBank/DDBJ whole genome shotgun (WGS) entry which is preliminary data.</text>
</comment>
<feature type="transmembrane region" description="Helical" evidence="1">
    <location>
        <begin position="250"/>
        <end position="268"/>
    </location>
</feature>
<keyword evidence="1" id="KW-1133">Transmembrane helix</keyword>
<feature type="transmembrane region" description="Helical" evidence="1">
    <location>
        <begin position="115"/>
        <end position="137"/>
    </location>
</feature>
<dbReference type="EMBL" id="JACAZF010000001">
    <property type="protein sequence ID" value="KAF7316377.1"/>
    <property type="molecule type" value="Genomic_DNA"/>
</dbReference>
<feature type="transmembrane region" description="Helical" evidence="1">
    <location>
        <begin position="410"/>
        <end position="439"/>
    </location>
</feature>
<dbReference type="AlphaFoldDB" id="A0A8H6TGN1"/>
<feature type="transmembrane region" description="Helical" evidence="1">
    <location>
        <begin position="451"/>
        <end position="476"/>
    </location>
</feature>
<evidence type="ECO:0000313" key="4">
    <source>
        <dbReference type="Proteomes" id="UP000636479"/>
    </source>
</evidence>
<reference evidence="3" key="1">
    <citation type="submission" date="2020-05" db="EMBL/GenBank/DDBJ databases">
        <title>Mycena genomes resolve the evolution of fungal bioluminescence.</title>
        <authorList>
            <person name="Tsai I.J."/>
        </authorList>
    </citation>
    <scope>NUCLEOTIDE SEQUENCE</scope>
    <source>
        <strain evidence="3">171206Taipei</strain>
    </source>
</reference>
<keyword evidence="1" id="KW-0472">Membrane</keyword>
<feature type="transmembrane region" description="Helical" evidence="1">
    <location>
        <begin position="556"/>
        <end position="580"/>
    </location>
</feature>
<dbReference type="RefSeq" id="XP_037226400.1">
    <property type="nucleotide sequence ID" value="XM_037358490.1"/>
</dbReference>
<evidence type="ECO:0000256" key="2">
    <source>
        <dbReference type="SAM" id="SignalP"/>
    </source>
</evidence>
<evidence type="ECO:0000313" key="3">
    <source>
        <dbReference type="EMBL" id="KAF7316377.1"/>
    </source>
</evidence>
<keyword evidence="2" id="KW-0732">Signal</keyword>
<dbReference type="Proteomes" id="UP000636479">
    <property type="component" value="Unassembled WGS sequence"/>
</dbReference>
<feature type="transmembrane region" description="Helical" evidence="1">
    <location>
        <begin position="210"/>
        <end position="230"/>
    </location>
</feature>
<keyword evidence="1" id="KW-0812">Transmembrane</keyword>
<dbReference type="OrthoDB" id="5392263at2759"/>
<gene>
    <name evidence="3" type="ORF">MIND_00156500</name>
</gene>
<accession>A0A8H6TGN1</accession>
<feature type="transmembrane region" description="Helical" evidence="1">
    <location>
        <begin position="496"/>
        <end position="518"/>
    </location>
</feature>